<accession>A0A1G5QIK7</accession>
<feature type="region of interest" description="Disordered" evidence="1">
    <location>
        <begin position="1"/>
        <end position="29"/>
    </location>
</feature>
<protein>
    <submittedName>
        <fullName evidence="2">Uncharacterized protein</fullName>
    </submittedName>
</protein>
<gene>
    <name evidence="2" type="ORF">SAMN03097708_02181</name>
</gene>
<evidence type="ECO:0000313" key="2">
    <source>
        <dbReference type="EMBL" id="SCZ61685.1"/>
    </source>
</evidence>
<evidence type="ECO:0000256" key="1">
    <source>
        <dbReference type="SAM" id="MobiDB-lite"/>
    </source>
</evidence>
<keyword evidence="3" id="KW-1185">Reference proteome</keyword>
<dbReference type="AlphaFoldDB" id="A0A1G5QIK7"/>
<dbReference type="STRING" id="415747.SAMN03097708_02181"/>
<sequence>MAGAGEISISINRQRMSGSARTQVPGNGSWTKSSIAWLAEHALTHASKYGGGNDPLPASFVKGYRPPATVGLPGSSG</sequence>
<evidence type="ECO:0000313" key="3">
    <source>
        <dbReference type="Proteomes" id="UP000199648"/>
    </source>
</evidence>
<feature type="compositionally biased region" description="Polar residues" evidence="1">
    <location>
        <begin position="9"/>
        <end position="29"/>
    </location>
</feature>
<reference evidence="2 3" key="1">
    <citation type="submission" date="2016-10" db="EMBL/GenBank/DDBJ databases">
        <authorList>
            <person name="de Groot N.N."/>
        </authorList>
    </citation>
    <scope>NUCLEOTIDE SEQUENCE [LARGE SCALE GENOMIC DNA]</scope>
    <source>
        <strain evidence="2 3">HLD2</strain>
    </source>
</reference>
<dbReference type="EMBL" id="FMWD01000006">
    <property type="protein sequence ID" value="SCZ61685.1"/>
    <property type="molecule type" value="Genomic_DNA"/>
</dbReference>
<dbReference type="Proteomes" id="UP000199648">
    <property type="component" value="Unassembled WGS sequence"/>
</dbReference>
<proteinExistence type="predicted"/>
<name>A0A1G5QIK7_9GAMM</name>
<organism evidence="2 3">
    <name type="scientific">Thiohalomonas denitrificans</name>
    <dbReference type="NCBI Taxonomy" id="415747"/>
    <lineage>
        <taxon>Bacteria</taxon>
        <taxon>Pseudomonadati</taxon>
        <taxon>Pseudomonadota</taxon>
        <taxon>Gammaproteobacteria</taxon>
        <taxon>Thiohalomonadales</taxon>
        <taxon>Thiohalomonadaceae</taxon>
        <taxon>Thiohalomonas</taxon>
    </lineage>
</organism>